<dbReference type="SUPFAM" id="SSF53756">
    <property type="entry name" value="UDP-Glycosyltransferase/glycogen phosphorylase"/>
    <property type="match status" value="1"/>
</dbReference>
<dbReference type="Pfam" id="PF13439">
    <property type="entry name" value="Glyco_transf_4"/>
    <property type="match status" value="1"/>
</dbReference>
<feature type="domain" description="Glycosyltransferase subfamily 4-like N-terminal" evidence="2">
    <location>
        <begin position="13"/>
        <end position="152"/>
    </location>
</feature>
<evidence type="ECO:0000313" key="4">
    <source>
        <dbReference type="Proteomes" id="UP000324143"/>
    </source>
</evidence>
<comment type="caution">
    <text evidence="3">The sequence shown here is derived from an EMBL/GenBank/DDBJ whole genome shotgun (WGS) entry which is preliminary data.</text>
</comment>
<dbReference type="Gene3D" id="3.40.50.2000">
    <property type="entry name" value="Glycogen Phosphorylase B"/>
    <property type="match status" value="2"/>
</dbReference>
<keyword evidence="4" id="KW-1185">Reference proteome</keyword>
<organism evidence="3 4">
    <name type="scientific">Candidatus Mcinerneyibacterium aminivorans</name>
    <dbReference type="NCBI Taxonomy" id="2703815"/>
    <lineage>
        <taxon>Bacteria</taxon>
        <taxon>Candidatus Macinerneyibacteriota</taxon>
        <taxon>Candidatus Mcinerneyibacteria</taxon>
        <taxon>Candidatus Mcinerneyibacteriales</taxon>
        <taxon>Candidatus Mcinerneyibacteriaceae</taxon>
        <taxon>Candidatus Mcinerneyibacterium</taxon>
    </lineage>
</organism>
<dbReference type="AlphaFoldDB" id="A0A5D0MG83"/>
<accession>A0A5D0MG83</accession>
<dbReference type="Proteomes" id="UP000324143">
    <property type="component" value="Unassembled WGS sequence"/>
</dbReference>
<dbReference type="Pfam" id="PF00534">
    <property type="entry name" value="Glycos_transf_1"/>
    <property type="match status" value="1"/>
</dbReference>
<dbReference type="PANTHER" id="PTHR12526:SF630">
    <property type="entry name" value="GLYCOSYLTRANSFERASE"/>
    <property type="match status" value="1"/>
</dbReference>
<dbReference type="GO" id="GO:0016757">
    <property type="term" value="F:glycosyltransferase activity"/>
    <property type="evidence" value="ECO:0007669"/>
    <property type="project" value="InterPro"/>
</dbReference>
<proteinExistence type="predicted"/>
<evidence type="ECO:0000313" key="3">
    <source>
        <dbReference type="EMBL" id="TYB32046.1"/>
    </source>
</evidence>
<name>A0A5D0MG83_9BACT</name>
<feature type="domain" description="Glycosyl transferase family 1" evidence="1">
    <location>
        <begin position="187"/>
        <end position="354"/>
    </location>
</feature>
<gene>
    <name evidence="3" type="ORF">FXF47_01110</name>
</gene>
<evidence type="ECO:0000259" key="1">
    <source>
        <dbReference type="Pfam" id="PF00534"/>
    </source>
</evidence>
<evidence type="ECO:0000259" key="2">
    <source>
        <dbReference type="Pfam" id="PF13439"/>
    </source>
</evidence>
<dbReference type="PANTHER" id="PTHR12526">
    <property type="entry name" value="GLYCOSYLTRANSFERASE"/>
    <property type="match status" value="1"/>
</dbReference>
<sequence>MNILYIITKLELGGAQKVCLDLARHFNKKNNVYLISSLEGQLNKEAEKLLGENFIKNPYLVRKISPLKDLKAFNFIRKFIENNDIDLVHTHSSKAGVLGRVAAHLNNIDKVIHTIHGFAFNDFKNPLINQIYKNIERYTAHLADYLIAVTNMDIKKGLENNIGKKEQYRLVRAAADVDYFVNYKNEDEKIREKYNIEEDSFIVTQMSCFKKQKNPLDFVKIAKKLKDRVDKKTYFFLVGDGKLGKKIKRKISEFGLEENVILTGWEDDVRPFISVSDVFTLTSLWEGLPIAIIEAHLLKKPVVVTKVDGNQEIVRNGINGFLYTPGNIDNAVEKLEILYHNQDLGKKMGNLGYEKVIEEFSKDKMLKDTEAIYYD</sequence>
<dbReference type="InterPro" id="IPR028098">
    <property type="entry name" value="Glyco_trans_4-like_N"/>
</dbReference>
<dbReference type="CDD" id="cd03808">
    <property type="entry name" value="GT4_CapM-like"/>
    <property type="match status" value="1"/>
</dbReference>
<reference evidence="3" key="1">
    <citation type="submission" date="2019-08" db="EMBL/GenBank/DDBJ databases">
        <title>Genomic characterization of a novel candidate phylum (ARYD3) from a high temperature, high salinity tertiary oil reservoir in north central Oklahoma, USA.</title>
        <authorList>
            <person name="Youssef N.H."/>
            <person name="Yadav A."/>
            <person name="Elshahed M.S."/>
        </authorList>
    </citation>
    <scope>NUCLEOTIDE SEQUENCE [LARGE SCALE GENOMIC DNA]</scope>
    <source>
        <strain evidence="3">ARYD3</strain>
    </source>
</reference>
<protein>
    <submittedName>
        <fullName evidence="3">Glycosyltransferase family 4 protein</fullName>
    </submittedName>
</protein>
<dbReference type="InterPro" id="IPR001296">
    <property type="entry name" value="Glyco_trans_1"/>
</dbReference>
<dbReference type="EMBL" id="VSIX01000010">
    <property type="protein sequence ID" value="TYB32046.1"/>
    <property type="molecule type" value="Genomic_DNA"/>
</dbReference>